<keyword evidence="2" id="KW-1185">Reference proteome</keyword>
<organism evidence="1 2">
    <name type="scientific">Kitasatospora xanthocidica</name>
    <dbReference type="NCBI Taxonomy" id="83382"/>
    <lineage>
        <taxon>Bacteria</taxon>
        <taxon>Bacillati</taxon>
        <taxon>Actinomycetota</taxon>
        <taxon>Actinomycetes</taxon>
        <taxon>Kitasatosporales</taxon>
        <taxon>Streptomycetaceae</taxon>
        <taxon>Kitasatospora</taxon>
    </lineage>
</organism>
<evidence type="ECO:0000313" key="1">
    <source>
        <dbReference type="EMBL" id="RGD57100.1"/>
    </source>
</evidence>
<dbReference type="RefSeq" id="WP_049652591.1">
    <property type="nucleotide sequence ID" value="NZ_QVIG01000001.1"/>
</dbReference>
<evidence type="ECO:0000313" key="2">
    <source>
        <dbReference type="Proteomes" id="UP000263377"/>
    </source>
</evidence>
<dbReference type="Proteomes" id="UP000263377">
    <property type="component" value="Unassembled WGS sequence"/>
</dbReference>
<reference evidence="1 2" key="1">
    <citation type="submission" date="2018-08" db="EMBL/GenBank/DDBJ databases">
        <title>Diversity &amp; Physiological Properties of Lignin-Decomposing Actinobacteria from Soil.</title>
        <authorList>
            <person name="Roh S.G."/>
            <person name="Kim S.B."/>
        </authorList>
    </citation>
    <scope>NUCLEOTIDE SEQUENCE [LARGE SCALE GENOMIC DNA]</scope>
    <source>
        <strain evidence="1 2">MMS17-GH009</strain>
    </source>
</reference>
<sequence length="157" mass="16722">MTAEQTGLRIQQALDALADSGADAERAGEQLVRDLMEFYGQGLARLVPALPPPALDRMLDDPVVAGLLLLHDLHPEDLPARIERALAALPERVEAAGFDPATGVLRLRRTATGCGCGEQEAQAVLACHAPEVTAVELERAPQLLQIGTRPPQPAEAR</sequence>
<comment type="caution">
    <text evidence="1">The sequence shown here is derived from an EMBL/GenBank/DDBJ whole genome shotgun (WGS) entry which is preliminary data.</text>
</comment>
<dbReference type="EMBL" id="QVIG01000001">
    <property type="protein sequence ID" value="RGD57100.1"/>
    <property type="molecule type" value="Genomic_DNA"/>
</dbReference>
<accession>A0A372ZNW0</accession>
<name>A0A372ZNW0_9ACTN</name>
<protein>
    <submittedName>
        <fullName evidence="1">Thioredoxin</fullName>
    </submittedName>
</protein>
<dbReference type="AlphaFoldDB" id="A0A372ZNW0"/>
<proteinExistence type="predicted"/>
<gene>
    <name evidence="1" type="ORF">DR950_04200</name>
</gene>